<dbReference type="KEGG" id="auh:AWM75_02545"/>
<reference evidence="2" key="2">
    <citation type="submission" date="2016-01" db="EMBL/GenBank/DDBJ databases">
        <title>Six Aerococcus type strain genome sequencing and assembly using PacBio and Illumina Hiseq.</title>
        <authorList>
            <person name="Carkaci D."/>
            <person name="Dargis R."/>
            <person name="Nielsen X.C."/>
            <person name="Skovgaard O."/>
            <person name="Fuursted K."/>
            <person name="Christensen J.J."/>
        </authorList>
    </citation>
    <scope>NUCLEOTIDE SEQUENCE [LARGE SCALE GENOMIC DNA]</scope>
    <source>
        <strain evidence="2">CCUG42038B</strain>
    </source>
</reference>
<sequence>MVRRTGKIFIEYNDYHDRPFYLKWGTAFAMDELVQGININAREAAKDPQVMPAMTRQEIDQILQKASRGHQTLVMQLYGRDQYGRYLDLIKGPFSGEADQSGIFFMAAYIPYDQIRWLGLTDQGKWSELNH</sequence>
<evidence type="ECO:0000313" key="1">
    <source>
        <dbReference type="EMBL" id="AMB98942.1"/>
    </source>
</evidence>
<dbReference type="EMBL" id="CP014163">
    <property type="protein sequence ID" value="AMB98942.1"/>
    <property type="molecule type" value="Genomic_DNA"/>
</dbReference>
<dbReference type="STRING" id="128944.AWM75_02545"/>
<organism evidence="1 2">
    <name type="scientific">Aerococcus urinaehominis</name>
    <dbReference type="NCBI Taxonomy" id="128944"/>
    <lineage>
        <taxon>Bacteria</taxon>
        <taxon>Bacillati</taxon>
        <taxon>Bacillota</taxon>
        <taxon>Bacilli</taxon>
        <taxon>Lactobacillales</taxon>
        <taxon>Aerococcaceae</taxon>
        <taxon>Aerococcus</taxon>
    </lineage>
</organism>
<name>A0A0X8FKF1_9LACT</name>
<reference evidence="1 2" key="1">
    <citation type="journal article" date="2016" name="Genome Announc.">
        <title>Complete Genome Sequences of Aerococcus christensenii CCUG 28831T, Aerococcus sanguinicola CCUG 43001T, Aerococcus urinae CCUG 36881T, Aerococcus urinaeequi CCUG 28094T, Aerococcus urinaehominis CCUG 42038 BT, and Aerococcus viridans CCUG 4311T.</title>
        <authorList>
            <person name="Carkaci D."/>
            <person name="Dargis R."/>
            <person name="Nielsen X.C."/>
            <person name="Skovgaard O."/>
            <person name="Fuursted K."/>
            <person name="Christensen J.J."/>
        </authorList>
    </citation>
    <scope>NUCLEOTIDE SEQUENCE [LARGE SCALE GENOMIC DNA]</scope>
    <source>
        <strain evidence="1 2">CCUG42038B</strain>
    </source>
</reference>
<keyword evidence="2" id="KW-1185">Reference proteome</keyword>
<dbReference type="Proteomes" id="UP000062260">
    <property type="component" value="Chromosome"/>
</dbReference>
<accession>A0A0X8FKF1</accession>
<proteinExistence type="predicted"/>
<dbReference type="RefSeq" id="WP_067977855.1">
    <property type="nucleotide sequence ID" value="NZ_CP014163.1"/>
</dbReference>
<dbReference type="OrthoDB" id="1644322at2"/>
<dbReference type="AlphaFoldDB" id="A0A0X8FKF1"/>
<gene>
    <name evidence="1" type="ORF">AWM75_02545</name>
</gene>
<evidence type="ECO:0000313" key="2">
    <source>
        <dbReference type="Proteomes" id="UP000062260"/>
    </source>
</evidence>
<protein>
    <submittedName>
        <fullName evidence="1">Uncharacterized protein</fullName>
    </submittedName>
</protein>